<feature type="compositionally biased region" description="Polar residues" evidence="6">
    <location>
        <begin position="1"/>
        <end position="11"/>
    </location>
</feature>
<keyword evidence="3 7" id="KW-0378">Hydrolase</keyword>
<dbReference type="STRING" id="1220924.W2RVP4"/>
<dbReference type="PANTHER" id="PTHR17224">
    <property type="entry name" value="PEPTIDYL-TRNA HYDROLASE"/>
    <property type="match status" value="1"/>
</dbReference>
<keyword evidence="8" id="KW-1185">Reference proteome</keyword>
<dbReference type="Proteomes" id="UP000030752">
    <property type="component" value="Unassembled WGS sequence"/>
</dbReference>
<proteinExistence type="inferred from homology"/>
<dbReference type="InParanoid" id="W2RVP4"/>
<comment type="similarity">
    <text evidence="5">Belongs to the PTH family.</text>
</comment>
<dbReference type="eggNOG" id="KOG2255">
    <property type="taxonomic scope" value="Eukaryota"/>
</dbReference>
<reference evidence="7 8" key="1">
    <citation type="submission" date="2013-03" db="EMBL/GenBank/DDBJ databases">
        <title>The Genome Sequence of Phialophora europaea CBS 101466.</title>
        <authorList>
            <consortium name="The Broad Institute Genomics Platform"/>
            <person name="Cuomo C."/>
            <person name="de Hoog S."/>
            <person name="Gorbushina A."/>
            <person name="Walker B."/>
            <person name="Young S.K."/>
            <person name="Zeng Q."/>
            <person name="Gargeya S."/>
            <person name="Fitzgerald M."/>
            <person name="Haas B."/>
            <person name="Abouelleil A."/>
            <person name="Allen A.W."/>
            <person name="Alvarado L."/>
            <person name="Arachchi H.M."/>
            <person name="Berlin A.M."/>
            <person name="Chapman S.B."/>
            <person name="Gainer-Dewar J."/>
            <person name="Goldberg J."/>
            <person name="Griggs A."/>
            <person name="Gujja S."/>
            <person name="Hansen M."/>
            <person name="Howarth C."/>
            <person name="Imamovic A."/>
            <person name="Ireland A."/>
            <person name="Larimer J."/>
            <person name="McCowan C."/>
            <person name="Murphy C."/>
            <person name="Pearson M."/>
            <person name="Poon T.W."/>
            <person name="Priest M."/>
            <person name="Roberts A."/>
            <person name="Saif S."/>
            <person name="Shea T."/>
            <person name="Sisk P."/>
            <person name="Sykes S."/>
            <person name="Wortman J."/>
            <person name="Nusbaum C."/>
            <person name="Birren B."/>
        </authorList>
    </citation>
    <scope>NUCLEOTIDE SEQUENCE [LARGE SCALE GENOMIC DNA]</scope>
    <source>
        <strain evidence="7 8">CBS 101466</strain>
    </source>
</reference>
<dbReference type="GO" id="GO:0004045">
    <property type="term" value="F:peptidyl-tRNA hydrolase activity"/>
    <property type="evidence" value="ECO:0007669"/>
    <property type="project" value="UniProtKB-EC"/>
</dbReference>
<dbReference type="GO" id="GO:0000049">
    <property type="term" value="F:tRNA binding"/>
    <property type="evidence" value="ECO:0007669"/>
    <property type="project" value="UniProtKB-KW"/>
</dbReference>
<evidence type="ECO:0000256" key="3">
    <source>
        <dbReference type="ARBA" id="ARBA00022801"/>
    </source>
</evidence>
<evidence type="ECO:0000256" key="6">
    <source>
        <dbReference type="SAM" id="MobiDB-lite"/>
    </source>
</evidence>
<dbReference type="VEuPathDB" id="FungiDB:HMPREF1541_04789"/>
<evidence type="ECO:0000313" key="8">
    <source>
        <dbReference type="Proteomes" id="UP000030752"/>
    </source>
</evidence>
<dbReference type="Pfam" id="PF01195">
    <property type="entry name" value="Pept_tRNA_hydro"/>
    <property type="match status" value="1"/>
</dbReference>
<dbReference type="InterPro" id="IPR036416">
    <property type="entry name" value="Pept_tRNA_hydro_sf"/>
</dbReference>
<dbReference type="OrthoDB" id="1711136at2759"/>
<dbReference type="InterPro" id="IPR001328">
    <property type="entry name" value="Pept_tRNA_hydro"/>
</dbReference>
<feature type="compositionally biased region" description="Basic residues" evidence="6">
    <location>
        <begin position="14"/>
        <end position="24"/>
    </location>
</feature>
<gene>
    <name evidence="7" type="ORF">HMPREF1541_04789</name>
</gene>
<dbReference type="RefSeq" id="XP_008717355.1">
    <property type="nucleotide sequence ID" value="XM_008719133.1"/>
</dbReference>
<dbReference type="GeneID" id="19972128"/>
<dbReference type="CDD" id="cd00462">
    <property type="entry name" value="PTH"/>
    <property type="match status" value="1"/>
</dbReference>
<sequence>MSNQPAGSTFQSRGRSRSRSRSRLCRTSPLTQSYVPSSDESDPESASGSDISAQPPSPETLQYWRKVARIEDVSELNIDLLSLSSTPRNKPQRPLPPTPIPPVALIKHSPSLEVAPLRINKKPVKSAKPILSVQTAPMVSPRPVRLLIASIGNPKPYHSTRHSAGHHLLQALQSTLHFPPLSKTMTGLVSSGADVGIPQFTLWQSTSLMNVSGKNLLQAWKAFTSSQEPSAVTGVVVLHDELESSPGVLKVRKGDGSAKGHNGIKSIQDSFRSAGVLSQLGSQRYVRIGIGIGRPSSRDQSDVSAYVLGQLTATEKKRIEDKAEELLRILDREVAVLENS</sequence>
<dbReference type="SUPFAM" id="SSF53178">
    <property type="entry name" value="Peptidyl-tRNA hydrolase-like"/>
    <property type="match status" value="1"/>
</dbReference>
<dbReference type="Gene3D" id="3.40.50.1470">
    <property type="entry name" value="Peptidyl-tRNA hydrolase"/>
    <property type="match status" value="1"/>
</dbReference>
<dbReference type="FunCoup" id="W2RVP4">
    <property type="interactions" value="112"/>
</dbReference>
<dbReference type="EMBL" id="KB822720">
    <property type="protein sequence ID" value="ETN40512.1"/>
    <property type="molecule type" value="Genomic_DNA"/>
</dbReference>
<evidence type="ECO:0000313" key="7">
    <source>
        <dbReference type="EMBL" id="ETN40512.1"/>
    </source>
</evidence>
<dbReference type="NCBIfam" id="TIGR00447">
    <property type="entry name" value="pth"/>
    <property type="match status" value="1"/>
</dbReference>
<dbReference type="PANTHER" id="PTHR17224:SF1">
    <property type="entry name" value="PEPTIDYL-TRNA HYDROLASE"/>
    <property type="match status" value="1"/>
</dbReference>
<organism evidence="7 8">
    <name type="scientific">Cyphellophora europaea (strain CBS 101466)</name>
    <name type="common">Phialophora europaea</name>
    <dbReference type="NCBI Taxonomy" id="1220924"/>
    <lineage>
        <taxon>Eukaryota</taxon>
        <taxon>Fungi</taxon>
        <taxon>Dikarya</taxon>
        <taxon>Ascomycota</taxon>
        <taxon>Pezizomycotina</taxon>
        <taxon>Eurotiomycetes</taxon>
        <taxon>Chaetothyriomycetidae</taxon>
        <taxon>Chaetothyriales</taxon>
        <taxon>Cyphellophoraceae</taxon>
        <taxon>Cyphellophora</taxon>
    </lineage>
</organism>
<dbReference type="HOGENOM" id="CLU_816407_0_0_1"/>
<accession>W2RVP4</accession>
<evidence type="ECO:0000256" key="2">
    <source>
        <dbReference type="ARBA" id="ARBA00022555"/>
    </source>
</evidence>
<evidence type="ECO:0000256" key="1">
    <source>
        <dbReference type="ARBA" id="ARBA00013260"/>
    </source>
</evidence>
<evidence type="ECO:0000256" key="4">
    <source>
        <dbReference type="ARBA" id="ARBA00022884"/>
    </source>
</evidence>
<evidence type="ECO:0000256" key="5">
    <source>
        <dbReference type="ARBA" id="ARBA00038063"/>
    </source>
</evidence>
<keyword evidence="4" id="KW-0694">RNA-binding</keyword>
<name>W2RVP4_CYPE1</name>
<dbReference type="EC" id="3.1.1.29" evidence="1"/>
<dbReference type="AlphaFoldDB" id="W2RVP4"/>
<keyword evidence="2" id="KW-0820">tRNA-binding</keyword>
<dbReference type="PROSITE" id="PS01196">
    <property type="entry name" value="PEPT_TRNA_HYDROL_2"/>
    <property type="match status" value="1"/>
</dbReference>
<protein>
    <recommendedName>
        <fullName evidence="1">peptidyl-tRNA hydrolase</fullName>
        <ecNumber evidence="1">3.1.1.29</ecNumber>
    </recommendedName>
</protein>
<dbReference type="InterPro" id="IPR018171">
    <property type="entry name" value="Pept_tRNA_hydro_CS"/>
</dbReference>
<feature type="region of interest" description="Disordered" evidence="6">
    <location>
        <begin position="1"/>
        <end position="59"/>
    </location>
</feature>